<evidence type="ECO:0000256" key="1">
    <source>
        <dbReference type="SAM" id="MobiDB-lite"/>
    </source>
</evidence>
<name>A0A481Z5A1_9VIRU</name>
<proteinExistence type="predicted"/>
<dbReference type="EMBL" id="MK500498">
    <property type="protein sequence ID" value="QBK90705.1"/>
    <property type="molecule type" value="Genomic_DNA"/>
</dbReference>
<sequence length="65" mass="7382">MNQRLESPVEKSGLDKSPQSGEDETEFESFVNPIIVFGFSQFDQSNQAIMKRIIIIPFRPDQPAP</sequence>
<evidence type="ECO:0000313" key="2">
    <source>
        <dbReference type="EMBL" id="QBK90705.1"/>
    </source>
</evidence>
<protein>
    <submittedName>
        <fullName evidence="2">Uncharacterized protein</fullName>
    </submittedName>
</protein>
<gene>
    <name evidence="2" type="ORF">LCPAC201_00060</name>
</gene>
<reference evidence="2" key="1">
    <citation type="journal article" date="2019" name="MBio">
        <title>Virus Genomes from Deep Sea Sediments Expand the Ocean Megavirome and Support Independent Origins of Viral Gigantism.</title>
        <authorList>
            <person name="Backstrom D."/>
            <person name="Yutin N."/>
            <person name="Jorgensen S.L."/>
            <person name="Dharamshi J."/>
            <person name="Homa F."/>
            <person name="Zaremba-Niedwiedzka K."/>
            <person name="Spang A."/>
            <person name="Wolf Y.I."/>
            <person name="Koonin E.V."/>
            <person name="Ettema T.J."/>
        </authorList>
    </citation>
    <scope>NUCLEOTIDE SEQUENCE</scope>
</reference>
<feature type="region of interest" description="Disordered" evidence="1">
    <location>
        <begin position="1"/>
        <end position="26"/>
    </location>
</feature>
<organism evidence="2">
    <name type="scientific">Pithovirus LCPAC201</name>
    <dbReference type="NCBI Taxonomy" id="2506591"/>
    <lineage>
        <taxon>Viruses</taxon>
        <taxon>Pithoviruses</taxon>
    </lineage>
</organism>
<accession>A0A481Z5A1</accession>